<evidence type="ECO:0000313" key="2">
    <source>
        <dbReference type="Proteomes" id="UP000009882"/>
    </source>
</evidence>
<dbReference type="InParanoid" id="K9FG15"/>
<comment type="caution">
    <text evidence="1">The sequence shown here is derived from an EMBL/GenBank/DDBJ whole genome shotgun (WGS) entry which is preliminary data.</text>
</comment>
<proteinExistence type="predicted"/>
<name>K9FG15_PEND2</name>
<keyword evidence="2" id="KW-1185">Reference proteome</keyword>
<dbReference type="OrthoDB" id="4137815at2759"/>
<dbReference type="Proteomes" id="UP000009882">
    <property type="component" value="Unassembled WGS sequence"/>
</dbReference>
<evidence type="ECO:0000313" key="1">
    <source>
        <dbReference type="EMBL" id="EKV08174.1"/>
    </source>
</evidence>
<protein>
    <submittedName>
        <fullName evidence="1">Uncharacterized protein</fullName>
    </submittedName>
</protein>
<reference evidence="2" key="1">
    <citation type="journal article" date="2012" name="BMC Genomics">
        <title>Genome sequence of the necrotrophic fungus Penicillium digitatum, the main postharvest pathogen of citrus.</title>
        <authorList>
            <person name="Marcet-Houben M."/>
            <person name="Ballester A.-R."/>
            <person name="de la Fuente B."/>
            <person name="Harries E."/>
            <person name="Marcos J.F."/>
            <person name="Gonzalez-Candelas L."/>
            <person name="Gabaldon T."/>
        </authorList>
    </citation>
    <scope>NUCLEOTIDE SEQUENCE [LARGE SCALE GENOMIC DNA]</scope>
    <source>
        <strain evidence="2">PHI26 / CECT 20796</strain>
    </source>
</reference>
<dbReference type="HOGENOM" id="CLU_2171894_0_0_1"/>
<dbReference type="AlphaFoldDB" id="K9FG15"/>
<organism evidence="1 2">
    <name type="scientific">Penicillium digitatum (strain PHI26 / CECT 20796)</name>
    <name type="common">Green mold</name>
    <dbReference type="NCBI Taxonomy" id="1170229"/>
    <lineage>
        <taxon>Eukaryota</taxon>
        <taxon>Fungi</taxon>
        <taxon>Dikarya</taxon>
        <taxon>Ascomycota</taxon>
        <taxon>Pezizomycotina</taxon>
        <taxon>Eurotiomycetes</taxon>
        <taxon>Eurotiomycetidae</taxon>
        <taxon>Eurotiales</taxon>
        <taxon>Aspergillaceae</taxon>
        <taxon>Penicillium</taxon>
    </lineage>
</organism>
<gene>
    <name evidence="1" type="ORF">PDIG_69390</name>
</gene>
<sequence length="110" mass="12085">MQPTLSSYTLAQPIGRNSLISAKPWLPRLIQTPIMDTITMSPILIDTVECLGHSENSIIRLNPQPRVIVYRSLGLCATLLLHLYDICECGYSLKIESPSAGSESYSAIHG</sequence>
<accession>K9FG15</accession>
<dbReference type="EMBL" id="AKCT01000254">
    <property type="protein sequence ID" value="EKV08174.1"/>
    <property type="molecule type" value="Genomic_DNA"/>
</dbReference>